<dbReference type="PANTHER" id="PTHR30086:SF20">
    <property type="entry name" value="ARGININE EXPORTER PROTEIN ARGO-RELATED"/>
    <property type="match status" value="1"/>
</dbReference>
<feature type="transmembrane region" description="Helical" evidence="6">
    <location>
        <begin position="110"/>
        <end position="134"/>
    </location>
</feature>
<dbReference type="AlphaFoldDB" id="A0A644V9M6"/>
<protein>
    <recommendedName>
        <fullName evidence="8">Threonine efflux protein</fullName>
    </recommendedName>
</protein>
<feature type="transmembrane region" description="Helical" evidence="6">
    <location>
        <begin position="38"/>
        <end position="66"/>
    </location>
</feature>
<evidence type="ECO:0000313" key="7">
    <source>
        <dbReference type="EMBL" id="MPL88064.1"/>
    </source>
</evidence>
<evidence type="ECO:0000256" key="3">
    <source>
        <dbReference type="ARBA" id="ARBA00022692"/>
    </source>
</evidence>
<dbReference type="GO" id="GO:0015171">
    <property type="term" value="F:amino acid transmembrane transporter activity"/>
    <property type="evidence" value="ECO:0007669"/>
    <property type="project" value="TreeGrafter"/>
</dbReference>
<evidence type="ECO:0000256" key="5">
    <source>
        <dbReference type="ARBA" id="ARBA00023136"/>
    </source>
</evidence>
<comment type="caution">
    <text evidence="7">The sequence shown here is derived from an EMBL/GenBank/DDBJ whole genome shotgun (WGS) entry which is preliminary data.</text>
</comment>
<sequence length="205" mass="21729">MNFFIQGVVLGFSIAAPVGPIGVLCIRRTLAHGMLSGLISGLGAATADAVYGFIAVFGVSAVAVLLLDYQTYLRFVGGLFLLYIGYKTFKARPSTSTGQVTEKAKNEGLLKAYVSTLLLTITNPLTILSFAAIFTGLGVGMKGVNYISASCLVGGVFIGSMLWWLSLSGIVSVLRHNFSQKRLKLVNEISGFIILGFGIFSLTSI</sequence>
<gene>
    <name evidence="7" type="ORF">SDC9_34077</name>
</gene>
<accession>A0A644V9M6</accession>
<evidence type="ECO:0000256" key="4">
    <source>
        <dbReference type="ARBA" id="ARBA00022989"/>
    </source>
</evidence>
<evidence type="ECO:0000256" key="6">
    <source>
        <dbReference type="SAM" id="Phobius"/>
    </source>
</evidence>
<evidence type="ECO:0008006" key="8">
    <source>
        <dbReference type="Google" id="ProtNLM"/>
    </source>
</evidence>
<feature type="transmembrane region" description="Helical" evidence="6">
    <location>
        <begin position="6"/>
        <end position="26"/>
    </location>
</feature>
<keyword evidence="3 6" id="KW-0812">Transmembrane</keyword>
<dbReference type="InterPro" id="IPR001123">
    <property type="entry name" value="LeuE-type"/>
</dbReference>
<dbReference type="EMBL" id="VSSQ01000249">
    <property type="protein sequence ID" value="MPL88064.1"/>
    <property type="molecule type" value="Genomic_DNA"/>
</dbReference>
<evidence type="ECO:0000256" key="2">
    <source>
        <dbReference type="ARBA" id="ARBA00022475"/>
    </source>
</evidence>
<comment type="subcellular location">
    <subcellularLocation>
        <location evidence="1">Cell membrane</location>
        <topology evidence="1">Multi-pass membrane protein</topology>
    </subcellularLocation>
</comment>
<dbReference type="GO" id="GO:0005886">
    <property type="term" value="C:plasma membrane"/>
    <property type="evidence" value="ECO:0007669"/>
    <property type="project" value="UniProtKB-SubCell"/>
</dbReference>
<proteinExistence type="predicted"/>
<keyword evidence="5 6" id="KW-0472">Membrane</keyword>
<reference evidence="7" key="1">
    <citation type="submission" date="2019-08" db="EMBL/GenBank/DDBJ databases">
        <authorList>
            <person name="Kucharzyk K."/>
            <person name="Murdoch R.W."/>
            <person name="Higgins S."/>
            <person name="Loffler F."/>
        </authorList>
    </citation>
    <scope>NUCLEOTIDE SEQUENCE</scope>
</reference>
<name>A0A644V9M6_9ZZZZ</name>
<feature type="transmembrane region" description="Helical" evidence="6">
    <location>
        <begin position="72"/>
        <end position="89"/>
    </location>
</feature>
<keyword evidence="2" id="KW-1003">Cell membrane</keyword>
<keyword evidence="4 6" id="KW-1133">Transmembrane helix</keyword>
<dbReference type="PANTHER" id="PTHR30086">
    <property type="entry name" value="ARGININE EXPORTER PROTEIN ARGO"/>
    <property type="match status" value="1"/>
</dbReference>
<evidence type="ECO:0000256" key="1">
    <source>
        <dbReference type="ARBA" id="ARBA00004651"/>
    </source>
</evidence>
<feature type="transmembrane region" description="Helical" evidence="6">
    <location>
        <begin position="146"/>
        <end position="173"/>
    </location>
</feature>
<feature type="transmembrane region" description="Helical" evidence="6">
    <location>
        <begin position="185"/>
        <end position="203"/>
    </location>
</feature>
<organism evidence="7">
    <name type="scientific">bioreactor metagenome</name>
    <dbReference type="NCBI Taxonomy" id="1076179"/>
    <lineage>
        <taxon>unclassified sequences</taxon>
        <taxon>metagenomes</taxon>
        <taxon>ecological metagenomes</taxon>
    </lineage>
</organism>
<dbReference type="Pfam" id="PF01810">
    <property type="entry name" value="LysE"/>
    <property type="match status" value="1"/>
</dbReference>